<comment type="caution">
    <text evidence="1">The sequence shown here is derived from an EMBL/GenBank/DDBJ whole genome shotgun (WGS) entry which is preliminary data.</text>
</comment>
<evidence type="ECO:0000313" key="1">
    <source>
        <dbReference type="EMBL" id="GJE03903.1"/>
    </source>
</evidence>
<organism evidence="1 2">
    <name type="scientific">Methylobacterium isbiliense</name>
    <dbReference type="NCBI Taxonomy" id="315478"/>
    <lineage>
        <taxon>Bacteria</taxon>
        <taxon>Pseudomonadati</taxon>
        <taxon>Pseudomonadota</taxon>
        <taxon>Alphaproteobacteria</taxon>
        <taxon>Hyphomicrobiales</taxon>
        <taxon>Methylobacteriaceae</taxon>
        <taxon>Methylobacterium</taxon>
    </lineage>
</organism>
<proteinExistence type="predicted"/>
<dbReference type="GO" id="GO:0016787">
    <property type="term" value="F:hydrolase activity"/>
    <property type="evidence" value="ECO:0007669"/>
    <property type="project" value="UniProtKB-KW"/>
</dbReference>
<name>A0ABQ4SQ19_9HYPH</name>
<accession>A0ABQ4SQ19</accession>
<gene>
    <name evidence="1" type="primary">mhqD_2</name>
    <name evidence="1" type="ORF">GMJLKIPL_5860</name>
</gene>
<dbReference type="SUPFAM" id="SSF53474">
    <property type="entry name" value="alpha/beta-Hydrolases"/>
    <property type="match status" value="1"/>
</dbReference>
<dbReference type="RefSeq" id="WP_238241276.1">
    <property type="nucleotide sequence ID" value="NZ_BPQQ01000096.1"/>
</dbReference>
<evidence type="ECO:0000313" key="2">
    <source>
        <dbReference type="Proteomes" id="UP001055153"/>
    </source>
</evidence>
<dbReference type="InterPro" id="IPR029058">
    <property type="entry name" value="AB_hydrolase_fold"/>
</dbReference>
<dbReference type="Proteomes" id="UP001055153">
    <property type="component" value="Unassembled WGS sequence"/>
</dbReference>
<keyword evidence="2" id="KW-1185">Reference proteome</keyword>
<dbReference type="Gene3D" id="3.40.50.1820">
    <property type="entry name" value="alpha/beta hydrolase"/>
    <property type="match status" value="1"/>
</dbReference>
<reference evidence="1" key="2">
    <citation type="submission" date="2021-08" db="EMBL/GenBank/DDBJ databases">
        <authorList>
            <person name="Tani A."/>
            <person name="Ola A."/>
            <person name="Ogura Y."/>
            <person name="Katsura K."/>
            <person name="Hayashi T."/>
        </authorList>
    </citation>
    <scope>NUCLEOTIDE SEQUENCE</scope>
    <source>
        <strain evidence="1">DSM 17168</strain>
    </source>
</reference>
<keyword evidence="1" id="KW-0378">Hydrolase</keyword>
<reference evidence="1" key="1">
    <citation type="journal article" date="2021" name="Front. Microbiol.">
        <title>Comprehensive Comparative Genomics and Phenotyping of Methylobacterium Species.</title>
        <authorList>
            <person name="Alessa O."/>
            <person name="Ogura Y."/>
            <person name="Fujitani Y."/>
            <person name="Takami H."/>
            <person name="Hayashi T."/>
            <person name="Sahin N."/>
            <person name="Tani A."/>
        </authorList>
    </citation>
    <scope>NUCLEOTIDE SEQUENCE</scope>
    <source>
        <strain evidence="1">DSM 17168</strain>
    </source>
</reference>
<sequence>MSASEVPDAFHHVVRPAAMPGSPPLVLLHGTGGDETELLPFALTLSPGSAVLAIRGRVSEQGKLRFFPRLADGVFDEDAVLRHAAQLARFITAARELYGLAPPIAVGYSNGANVAAAILQQHEAVFAGAVLLRAVNPLRAEPRASLRGTPILLIAGASDPIAPPGLSEDLAATLRNQGAETSFRTLTCGHALTDEDAESGREWLRA</sequence>
<protein>
    <submittedName>
        <fullName evidence="1">Hydrolase MhqD</fullName>
    </submittedName>
</protein>
<dbReference type="EMBL" id="BPQQ01000096">
    <property type="protein sequence ID" value="GJE03903.1"/>
    <property type="molecule type" value="Genomic_DNA"/>
</dbReference>